<dbReference type="RefSeq" id="WP_174878869.1">
    <property type="nucleotide sequence ID" value="NZ_BLIR01000001.1"/>
</dbReference>
<organism evidence="1 2">
    <name type="scientific">Streptomyces tubercidicus</name>
    <dbReference type="NCBI Taxonomy" id="47759"/>
    <lineage>
        <taxon>Bacteria</taxon>
        <taxon>Bacillati</taxon>
        <taxon>Actinomycetota</taxon>
        <taxon>Actinomycetes</taxon>
        <taxon>Kitasatosporales</taxon>
        <taxon>Streptomycetaceae</taxon>
        <taxon>Streptomyces</taxon>
    </lineage>
</organism>
<dbReference type="GeneID" id="96283794"/>
<dbReference type="AlphaFoldDB" id="A0A640URI4"/>
<name>A0A640URI4_9ACTN</name>
<dbReference type="EMBL" id="BLIR01000001">
    <property type="protein sequence ID" value="GFE38004.1"/>
    <property type="molecule type" value="Genomic_DNA"/>
</dbReference>
<sequence length="161" mass="17132">MKVGITGHRGLSAAVEKLVRPGLDAEVKKYEPTELCGVSCVADGPDSWFAESVLAVGGRIEVVIPADRYRDGLPSTHHATYDALLRQAVEVHHTDMDESTSQAHMAGSEILVGLVDRLIAVWDGEAARGFGGTADVVAYARRIGVPVDIVWPEGATRDAAD</sequence>
<proteinExistence type="predicted"/>
<dbReference type="Gene3D" id="3.40.50.450">
    <property type="match status" value="1"/>
</dbReference>
<comment type="caution">
    <text evidence="1">The sequence shown here is derived from an EMBL/GenBank/DDBJ whole genome shotgun (WGS) entry which is preliminary data.</text>
</comment>
<protein>
    <submittedName>
        <fullName evidence="1">Uncharacterized protein</fullName>
    </submittedName>
</protein>
<gene>
    <name evidence="1" type="ORF">Stube_26770</name>
</gene>
<keyword evidence="2" id="KW-1185">Reference proteome</keyword>
<dbReference type="SUPFAM" id="SSF102405">
    <property type="entry name" value="MCP/YpsA-like"/>
    <property type="match status" value="1"/>
</dbReference>
<evidence type="ECO:0000313" key="1">
    <source>
        <dbReference type="EMBL" id="GFE38004.1"/>
    </source>
</evidence>
<accession>A0A640URI4</accession>
<evidence type="ECO:0000313" key="2">
    <source>
        <dbReference type="Proteomes" id="UP000431826"/>
    </source>
</evidence>
<dbReference type="Proteomes" id="UP000431826">
    <property type="component" value="Unassembled WGS sequence"/>
</dbReference>
<reference evidence="1 2" key="1">
    <citation type="submission" date="2019-12" db="EMBL/GenBank/DDBJ databases">
        <title>Whole genome shotgun sequence of Streptomyces tubercidicus NBRC 13090.</title>
        <authorList>
            <person name="Ichikawa N."/>
            <person name="Kimura A."/>
            <person name="Kitahashi Y."/>
            <person name="Komaki H."/>
            <person name="Tamura T."/>
        </authorList>
    </citation>
    <scope>NUCLEOTIDE SEQUENCE [LARGE SCALE GENOMIC DNA]</scope>
    <source>
        <strain evidence="1 2">NBRC 13090</strain>
    </source>
</reference>